<evidence type="ECO:0000259" key="1">
    <source>
        <dbReference type="Pfam" id="PF12697"/>
    </source>
</evidence>
<proteinExistence type="predicted"/>
<gene>
    <name evidence="2" type="ORF">SEUCBS140593_006515</name>
</gene>
<dbReference type="Pfam" id="PF12697">
    <property type="entry name" value="Abhydrolase_6"/>
    <property type="match status" value="1"/>
</dbReference>
<protein>
    <recommendedName>
        <fullName evidence="1">AB hydrolase-1 domain-containing protein</fullName>
    </recommendedName>
</protein>
<dbReference type="InterPro" id="IPR029058">
    <property type="entry name" value="AB_hydrolase_fold"/>
</dbReference>
<feature type="domain" description="AB hydrolase-1" evidence="1">
    <location>
        <begin position="7"/>
        <end position="252"/>
    </location>
</feature>
<dbReference type="Proteomes" id="UP001642482">
    <property type="component" value="Unassembled WGS sequence"/>
</dbReference>
<dbReference type="InterPro" id="IPR000073">
    <property type="entry name" value="AB_hydrolase_1"/>
</dbReference>
<organism evidence="2 3">
    <name type="scientific">Sporothrix eucalyptigena</name>
    <dbReference type="NCBI Taxonomy" id="1812306"/>
    <lineage>
        <taxon>Eukaryota</taxon>
        <taxon>Fungi</taxon>
        <taxon>Dikarya</taxon>
        <taxon>Ascomycota</taxon>
        <taxon>Pezizomycotina</taxon>
        <taxon>Sordariomycetes</taxon>
        <taxon>Sordariomycetidae</taxon>
        <taxon>Ophiostomatales</taxon>
        <taxon>Ophiostomataceae</taxon>
        <taxon>Sporothrix</taxon>
    </lineage>
</organism>
<reference evidence="2 3" key="1">
    <citation type="submission" date="2024-01" db="EMBL/GenBank/DDBJ databases">
        <authorList>
            <person name="Allen C."/>
            <person name="Tagirdzhanova G."/>
        </authorList>
    </citation>
    <scope>NUCLEOTIDE SEQUENCE [LARGE SCALE GENOMIC DNA]</scope>
</reference>
<dbReference type="Gene3D" id="3.40.50.1820">
    <property type="entry name" value="alpha/beta hydrolase"/>
    <property type="match status" value="1"/>
</dbReference>
<keyword evidence="3" id="KW-1185">Reference proteome</keyword>
<sequence>MASKPIIVFVPGAFHRPSSWNAVAEPLRQEGYTVLTPALTVCGDLNSATPESAEWKDMVAKGVHEDAQAIRDVLLPKLDAGNKAILVSHSYGSIPASLVVEGQTVTERAARGLPGGISAFVVIAGFAYPVRGKGIMGDDSEPPVMPYHVLDNGILHLKKDAIPLWYSDLTPEAQDAAWAELFKAQSRKSFLLFPEFIAADIKIPKTWILTEEDQAVIPQYQTAFIHAGQFENVVKIRSGHAPMLSMPERVVEIVVQIASS</sequence>
<comment type="caution">
    <text evidence="2">The sequence shown here is derived from an EMBL/GenBank/DDBJ whole genome shotgun (WGS) entry which is preliminary data.</text>
</comment>
<evidence type="ECO:0000313" key="3">
    <source>
        <dbReference type="Proteomes" id="UP001642482"/>
    </source>
</evidence>
<dbReference type="InterPro" id="IPR052897">
    <property type="entry name" value="Sec-Metab_Biosynth_Hydrolase"/>
</dbReference>
<accession>A0ABP0C611</accession>
<dbReference type="SUPFAM" id="SSF53474">
    <property type="entry name" value="alpha/beta-Hydrolases"/>
    <property type="match status" value="1"/>
</dbReference>
<dbReference type="PANTHER" id="PTHR37017:SF11">
    <property type="entry name" value="ESTERASE_LIPASE_THIOESTERASE DOMAIN-CONTAINING PROTEIN"/>
    <property type="match status" value="1"/>
</dbReference>
<name>A0ABP0C611_9PEZI</name>
<dbReference type="EMBL" id="CAWUHD010000071">
    <property type="protein sequence ID" value="CAK7227253.1"/>
    <property type="molecule type" value="Genomic_DNA"/>
</dbReference>
<dbReference type="PANTHER" id="PTHR37017">
    <property type="entry name" value="AB HYDROLASE-1 DOMAIN-CONTAINING PROTEIN-RELATED"/>
    <property type="match status" value="1"/>
</dbReference>
<evidence type="ECO:0000313" key="2">
    <source>
        <dbReference type="EMBL" id="CAK7227253.1"/>
    </source>
</evidence>